<dbReference type="Gene3D" id="3.40.630.30">
    <property type="match status" value="1"/>
</dbReference>
<protein>
    <submittedName>
        <fullName evidence="2">GNAT family N-acetyltransferase</fullName>
        <ecNumber evidence="2">2.3.1.-</ecNumber>
    </submittedName>
</protein>
<dbReference type="EMBL" id="JBHSWE010000001">
    <property type="protein sequence ID" value="MFC6673114.1"/>
    <property type="molecule type" value="Genomic_DNA"/>
</dbReference>
<dbReference type="InterPro" id="IPR052564">
    <property type="entry name" value="N-acetyltrans/Recomb-assoc"/>
</dbReference>
<keyword evidence="2" id="KW-0808">Transferase</keyword>
<accession>A0ABW2A6S9</accession>
<name>A0ABW2A6S9_9GAMM</name>
<dbReference type="GO" id="GO:0016746">
    <property type="term" value="F:acyltransferase activity"/>
    <property type="evidence" value="ECO:0007669"/>
    <property type="project" value="UniProtKB-KW"/>
</dbReference>
<evidence type="ECO:0000313" key="2">
    <source>
        <dbReference type="EMBL" id="MFC6673114.1"/>
    </source>
</evidence>
<dbReference type="SUPFAM" id="SSF55729">
    <property type="entry name" value="Acyl-CoA N-acyltransferases (Nat)"/>
    <property type="match status" value="1"/>
</dbReference>
<dbReference type="Proteomes" id="UP001596422">
    <property type="component" value="Unassembled WGS sequence"/>
</dbReference>
<organism evidence="2 3">
    <name type="scientific">Marinobacterium aestuariivivens</name>
    <dbReference type="NCBI Taxonomy" id="1698799"/>
    <lineage>
        <taxon>Bacteria</taxon>
        <taxon>Pseudomonadati</taxon>
        <taxon>Pseudomonadota</taxon>
        <taxon>Gammaproteobacteria</taxon>
        <taxon>Oceanospirillales</taxon>
        <taxon>Oceanospirillaceae</taxon>
        <taxon>Marinobacterium</taxon>
    </lineage>
</organism>
<reference evidence="3" key="1">
    <citation type="journal article" date="2019" name="Int. J. Syst. Evol. Microbiol.">
        <title>The Global Catalogue of Microorganisms (GCM) 10K type strain sequencing project: providing services to taxonomists for standard genome sequencing and annotation.</title>
        <authorList>
            <consortium name="The Broad Institute Genomics Platform"/>
            <consortium name="The Broad Institute Genome Sequencing Center for Infectious Disease"/>
            <person name="Wu L."/>
            <person name="Ma J."/>
        </authorList>
    </citation>
    <scope>NUCLEOTIDE SEQUENCE [LARGE SCALE GENOMIC DNA]</scope>
    <source>
        <strain evidence="3">NBRC 111756</strain>
    </source>
</reference>
<feature type="domain" description="N-acetyltransferase" evidence="1">
    <location>
        <begin position="1"/>
        <end position="154"/>
    </location>
</feature>
<comment type="caution">
    <text evidence="2">The sequence shown here is derived from an EMBL/GenBank/DDBJ whole genome shotgun (WGS) entry which is preliminary data.</text>
</comment>
<dbReference type="PANTHER" id="PTHR43451:SF1">
    <property type="entry name" value="ACETYLTRANSFERASE"/>
    <property type="match status" value="1"/>
</dbReference>
<dbReference type="EC" id="2.3.1.-" evidence="2"/>
<dbReference type="PROSITE" id="PS51186">
    <property type="entry name" value="GNAT"/>
    <property type="match status" value="1"/>
</dbReference>
<dbReference type="PANTHER" id="PTHR43451">
    <property type="entry name" value="ACETYLTRANSFERASE (GNAT) FAMILY PROTEIN"/>
    <property type="match status" value="1"/>
</dbReference>
<dbReference type="RefSeq" id="WP_379911506.1">
    <property type="nucleotide sequence ID" value="NZ_JBHSWE010000001.1"/>
</dbReference>
<dbReference type="InterPro" id="IPR016181">
    <property type="entry name" value="Acyl_CoA_acyltransferase"/>
</dbReference>
<evidence type="ECO:0000313" key="3">
    <source>
        <dbReference type="Proteomes" id="UP001596422"/>
    </source>
</evidence>
<dbReference type="Pfam" id="PF13673">
    <property type="entry name" value="Acetyltransf_10"/>
    <property type="match status" value="1"/>
</dbReference>
<keyword evidence="2" id="KW-0012">Acyltransferase</keyword>
<gene>
    <name evidence="2" type="ORF">ACFQDL_25760</name>
</gene>
<keyword evidence="3" id="KW-1185">Reference proteome</keyword>
<dbReference type="CDD" id="cd04301">
    <property type="entry name" value="NAT_SF"/>
    <property type="match status" value="1"/>
</dbReference>
<proteinExistence type="predicted"/>
<sequence length="164" mass="19080">MNLVPYEPALARAVTDLYHRAVHAIDPKLYTPEQQEAWAPTPPDYEFWSTRLKARQPLLALDDDRLAGFIELEADGHIDCFYVDPDYQHQGVGARLYERIEKKARRDGIGRLFVEASLLARPFFEKRGFAVVCRNEVCRQGQVLINFTMEKRLKNESTEQRRVE</sequence>
<evidence type="ECO:0000259" key="1">
    <source>
        <dbReference type="PROSITE" id="PS51186"/>
    </source>
</evidence>
<dbReference type="InterPro" id="IPR000182">
    <property type="entry name" value="GNAT_dom"/>
</dbReference>